<keyword evidence="2" id="KW-1133">Transmembrane helix</keyword>
<evidence type="ECO:0000313" key="4">
    <source>
        <dbReference type="Proteomes" id="UP000812287"/>
    </source>
</evidence>
<reference evidence="3" key="1">
    <citation type="submission" date="2020-11" db="EMBL/GenBank/DDBJ databases">
        <title>Adaptations for nitrogen fixation in a non-lichenized fungal sporocarp promotes dispersal by wood-feeding termites.</title>
        <authorList>
            <consortium name="DOE Joint Genome Institute"/>
            <person name="Koch R.A."/>
            <person name="Yoon G."/>
            <person name="Arayal U."/>
            <person name="Lail K."/>
            <person name="Amirebrahimi M."/>
            <person name="Labutti K."/>
            <person name="Lipzen A."/>
            <person name="Riley R."/>
            <person name="Barry K."/>
            <person name="Henrissat B."/>
            <person name="Grigoriev I.V."/>
            <person name="Herr J.R."/>
            <person name="Aime M.C."/>
        </authorList>
    </citation>
    <scope>NUCLEOTIDE SEQUENCE</scope>
    <source>
        <strain evidence="3">MCA 3950</strain>
    </source>
</reference>
<evidence type="ECO:0000256" key="2">
    <source>
        <dbReference type="SAM" id="Phobius"/>
    </source>
</evidence>
<keyword evidence="4" id="KW-1185">Reference proteome</keyword>
<dbReference type="AlphaFoldDB" id="A0A9P7VSG9"/>
<protein>
    <submittedName>
        <fullName evidence="3">Uncharacterized protein</fullName>
    </submittedName>
</protein>
<comment type="caution">
    <text evidence="3">The sequence shown here is derived from an EMBL/GenBank/DDBJ whole genome shotgun (WGS) entry which is preliminary data.</text>
</comment>
<keyword evidence="2" id="KW-0812">Transmembrane</keyword>
<feature type="transmembrane region" description="Helical" evidence="2">
    <location>
        <begin position="6"/>
        <end position="24"/>
    </location>
</feature>
<name>A0A9P7VSG9_9AGAR</name>
<feature type="region of interest" description="Disordered" evidence="1">
    <location>
        <begin position="114"/>
        <end position="133"/>
    </location>
</feature>
<proteinExistence type="predicted"/>
<sequence>MDTHVEWQFSSFFFFVAIASLILVKRHNEESSTLSLLSGRLAPEAPHNIEPPWLTERIIQFWHSQTNDSPSVMGMPTLAEVGLASSWMMDIAKGWYSTGYRSIEVVKVEQGIQATQKNEKDPNKDAMIQEEWG</sequence>
<evidence type="ECO:0000313" key="3">
    <source>
        <dbReference type="EMBL" id="KAG7445184.1"/>
    </source>
</evidence>
<dbReference type="GeneID" id="66106517"/>
<keyword evidence="2" id="KW-0472">Membrane</keyword>
<dbReference type="RefSeq" id="XP_043038684.1">
    <property type="nucleotide sequence ID" value="XM_043184220.1"/>
</dbReference>
<accession>A0A9P7VSG9</accession>
<evidence type="ECO:0000256" key="1">
    <source>
        <dbReference type="SAM" id="MobiDB-lite"/>
    </source>
</evidence>
<dbReference type="EMBL" id="MU250537">
    <property type="protein sequence ID" value="KAG7445184.1"/>
    <property type="molecule type" value="Genomic_DNA"/>
</dbReference>
<gene>
    <name evidence="3" type="ORF">BT62DRAFT_920473</name>
</gene>
<organism evidence="3 4">
    <name type="scientific">Guyanagaster necrorhizus</name>
    <dbReference type="NCBI Taxonomy" id="856835"/>
    <lineage>
        <taxon>Eukaryota</taxon>
        <taxon>Fungi</taxon>
        <taxon>Dikarya</taxon>
        <taxon>Basidiomycota</taxon>
        <taxon>Agaricomycotina</taxon>
        <taxon>Agaricomycetes</taxon>
        <taxon>Agaricomycetidae</taxon>
        <taxon>Agaricales</taxon>
        <taxon>Marasmiineae</taxon>
        <taxon>Physalacriaceae</taxon>
        <taxon>Guyanagaster</taxon>
    </lineage>
</organism>
<dbReference type="Proteomes" id="UP000812287">
    <property type="component" value="Unassembled WGS sequence"/>
</dbReference>